<dbReference type="Proteomes" id="UP000008553">
    <property type="component" value="Unassembled WGS sequence"/>
</dbReference>
<comment type="caution">
    <text evidence="1">The sequence shown here is derived from an EMBL/GenBank/DDBJ whole genome shotgun (WGS) entry which is preliminary data.</text>
</comment>
<proteinExistence type="predicted"/>
<dbReference type="InParanoid" id="Q7RDA8"/>
<evidence type="ECO:0000313" key="1">
    <source>
        <dbReference type="EMBL" id="EAA17550.1"/>
    </source>
</evidence>
<organism evidence="1 2">
    <name type="scientific">Plasmodium yoelii yoelii</name>
    <dbReference type="NCBI Taxonomy" id="73239"/>
    <lineage>
        <taxon>Eukaryota</taxon>
        <taxon>Sar</taxon>
        <taxon>Alveolata</taxon>
        <taxon>Apicomplexa</taxon>
        <taxon>Aconoidasida</taxon>
        <taxon>Haemosporida</taxon>
        <taxon>Plasmodiidae</taxon>
        <taxon>Plasmodium</taxon>
        <taxon>Plasmodium (Vinckeia)</taxon>
    </lineage>
</organism>
<keyword evidence="2" id="KW-1185">Reference proteome</keyword>
<accession>Q7RDA8</accession>
<sequence>MLNLLKEKK</sequence>
<reference evidence="1 2" key="1">
    <citation type="journal article" date="2002" name="Nature">
        <title>Genome sequence and comparative analysis of the model rodent malaria parasite Plasmodium yoelii yoelii.</title>
        <authorList>
            <person name="Carlton J.M."/>
            <person name="Angiuoli S.V."/>
            <person name="Suh B.B."/>
            <person name="Kooij T.W."/>
            <person name="Pertea M."/>
            <person name="Silva J.C."/>
            <person name="Ermolaeva M.D."/>
            <person name="Allen J.E."/>
            <person name="Selengut J.D."/>
            <person name="Koo H.L."/>
            <person name="Peterson J.D."/>
            <person name="Pop M."/>
            <person name="Kosack D.S."/>
            <person name="Shumway M.F."/>
            <person name="Bidwell S.L."/>
            <person name="Shallom S.J."/>
            <person name="van Aken S.E."/>
            <person name="Riedmuller S.B."/>
            <person name="Feldblyum T.V."/>
            <person name="Cho J.K."/>
            <person name="Quackenbush J."/>
            <person name="Sedegah M."/>
            <person name="Shoaibi A."/>
            <person name="Cummings L.M."/>
            <person name="Florens L."/>
            <person name="Yates J.R."/>
            <person name="Raine J.D."/>
            <person name="Sinden R.E."/>
            <person name="Harris M.A."/>
            <person name="Cunningham D.A."/>
            <person name="Preiser P.R."/>
            <person name="Bergman L.W."/>
            <person name="Vaidya A.B."/>
            <person name="van Lin L.H."/>
            <person name="Janse C.J."/>
            <person name="Waters A.P."/>
            <person name="Smith H.O."/>
            <person name="White O.R."/>
            <person name="Salzberg S.L."/>
            <person name="Venter J.C."/>
            <person name="Fraser C.M."/>
            <person name="Hoffman S.L."/>
            <person name="Gardner M.J."/>
            <person name="Carucci D.J."/>
        </authorList>
    </citation>
    <scope>NUCLEOTIDE SEQUENCE [LARGE SCALE GENOMIC DNA]</scope>
    <source>
        <strain evidence="1 2">17XNL</strain>
    </source>
</reference>
<protein>
    <submittedName>
        <fullName evidence="1">Uncharacterized protein</fullName>
    </submittedName>
</protein>
<dbReference type="EMBL" id="AABL01001760">
    <property type="protein sequence ID" value="EAA17550.1"/>
    <property type="molecule type" value="Genomic_DNA"/>
</dbReference>
<name>Q7RDA8_PLAYO</name>
<evidence type="ECO:0000313" key="2">
    <source>
        <dbReference type="Proteomes" id="UP000008553"/>
    </source>
</evidence>
<gene>
    <name evidence="1" type="ORF">PY05516</name>
</gene>